<dbReference type="InterPro" id="IPR017871">
    <property type="entry name" value="ABC_transporter-like_CS"/>
</dbReference>
<dbReference type="InterPro" id="IPR039421">
    <property type="entry name" value="Type_1_exporter"/>
</dbReference>
<dbReference type="SUPFAM" id="SSF90123">
    <property type="entry name" value="ABC transporter transmembrane region"/>
    <property type="match status" value="1"/>
</dbReference>
<gene>
    <name evidence="12" type="ORF">CYR75_02080</name>
</gene>
<dbReference type="InterPro" id="IPR003593">
    <property type="entry name" value="AAA+_ATPase"/>
</dbReference>
<dbReference type="InterPro" id="IPR036640">
    <property type="entry name" value="ABC1_TM_sf"/>
</dbReference>
<dbReference type="GO" id="GO:0016887">
    <property type="term" value="F:ATP hydrolysis activity"/>
    <property type="evidence" value="ECO:0007669"/>
    <property type="project" value="InterPro"/>
</dbReference>
<feature type="transmembrane region" description="Helical" evidence="9">
    <location>
        <begin position="279"/>
        <end position="300"/>
    </location>
</feature>
<dbReference type="SUPFAM" id="SSF52540">
    <property type="entry name" value="P-loop containing nucleoside triphosphate hydrolases"/>
    <property type="match status" value="1"/>
</dbReference>
<feature type="transmembrane region" description="Helical" evidence="9">
    <location>
        <begin position="44"/>
        <end position="71"/>
    </location>
</feature>
<keyword evidence="3" id="KW-0547">Nucleotide-binding</keyword>
<dbReference type="AlphaFoldDB" id="A0A2K9MC73"/>
<evidence type="ECO:0000256" key="4">
    <source>
        <dbReference type="ARBA" id="ARBA00022840"/>
    </source>
</evidence>
<feature type="domain" description="ABC transporter" evidence="10">
    <location>
        <begin position="370"/>
        <end position="614"/>
    </location>
</feature>
<keyword evidence="5 9" id="KW-1133">Transmembrane helix</keyword>
<keyword evidence="4 12" id="KW-0067">ATP-binding</keyword>
<name>A0A2K9MC73_9RHOB</name>
<feature type="transmembrane region" description="Helical" evidence="9">
    <location>
        <begin position="164"/>
        <end position="187"/>
    </location>
</feature>
<dbReference type="PROSITE" id="PS00211">
    <property type="entry name" value="ABC_TRANSPORTER_1"/>
    <property type="match status" value="1"/>
</dbReference>
<keyword evidence="13" id="KW-1185">Reference proteome</keyword>
<dbReference type="PROSITE" id="PS50893">
    <property type="entry name" value="ABC_TRANSPORTER_2"/>
    <property type="match status" value="1"/>
</dbReference>
<dbReference type="GO" id="GO:0015421">
    <property type="term" value="F:ABC-type oligopeptide transporter activity"/>
    <property type="evidence" value="ECO:0007669"/>
    <property type="project" value="TreeGrafter"/>
</dbReference>
<keyword evidence="6 9" id="KW-0472">Membrane</keyword>
<comment type="subcellular location">
    <subcellularLocation>
        <location evidence="1">Cell membrane</location>
        <topology evidence="1">Multi-pass membrane protein</topology>
    </subcellularLocation>
</comment>
<dbReference type="InterPro" id="IPR011527">
    <property type="entry name" value="ABC1_TM_dom"/>
</dbReference>
<evidence type="ECO:0000256" key="2">
    <source>
        <dbReference type="ARBA" id="ARBA00022692"/>
    </source>
</evidence>
<feature type="transmembrane region" description="Helical" evidence="9">
    <location>
        <begin position="193"/>
        <end position="212"/>
    </location>
</feature>
<dbReference type="GO" id="GO:0005886">
    <property type="term" value="C:plasma membrane"/>
    <property type="evidence" value="ECO:0007669"/>
    <property type="project" value="UniProtKB-SubCell"/>
</dbReference>
<evidence type="ECO:0000256" key="3">
    <source>
        <dbReference type="ARBA" id="ARBA00022741"/>
    </source>
</evidence>
<evidence type="ECO:0000259" key="10">
    <source>
        <dbReference type="PROSITE" id="PS50893"/>
    </source>
</evidence>
<feature type="transmembrane region" description="Helical" evidence="9">
    <location>
        <begin position="92"/>
        <end position="114"/>
    </location>
</feature>
<organism evidence="12 13">
    <name type="scientific">Paracoccus jeotgali</name>
    <dbReference type="NCBI Taxonomy" id="2065379"/>
    <lineage>
        <taxon>Bacteria</taxon>
        <taxon>Pseudomonadati</taxon>
        <taxon>Pseudomonadota</taxon>
        <taxon>Alphaproteobacteria</taxon>
        <taxon>Rhodobacterales</taxon>
        <taxon>Paracoccaceae</taxon>
        <taxon>Paracoccus</taxon>
    </lineage>
</organism>
<dbReference type="PANTHER" id="PTHR43394:SF1">
    <property type="entry name" value="ATP-BINDING CASSETTE SUB-FAMILY B MEMBER 10, MITOCHONDRIAL"/>
    <property type="match status" value="1"/>
</dbReference>
<dbReference type="Proteomes" id="UP000234882">
    <property type="component" value="Chromosome"/>
</dbReference>
<evidence type="ECO:0000259" key="11">
    <source>
        <dbReference type="PROSITE" id="PS50929"/>
    </source>
</evidence>
<dbReference type="Pfam" id="PF00664">
    <property type="entry name" value="ABC_membrane"/>
    <property type="match status" value="1"/>
</dbReference>
<accession>A0A2K9MC73</accession>
<comment type="function">
    <text evidence="7">Part of an ABC transporter complex. Transmembrane domains (TMD) form a pore in the inner membrane and the ATP-binding domain (NBD) is responsible for energy generation.</text>
</comment>
<evidence type="ECO:0000256" key="5">
    <source>
        <dbReference type="ARBA" id="ARBA00022989"/>
    </source>
</evidence>
<dbReference type="Gene3D" id="3.40.50.300">
    <property type="entry name" value="P-loop containing nucleotide triphosphate hydrolases"/>
    <property type="match status" value="1"/>
</dbReference>
<protein>
    <submittedName>
        <fullName evidence="12">Multidrug ABC transporter ATP-binding protein</fullName>
    </submittedName>
</protein>
<keyword evidence="2 9" id="KW-0812">Transmembrane</keyword>
<dbReference type="PROSITE" id="PS50929">
    <property type="entry name" value="ABC_TM1F"/>
    <property type="match status" value="1"/>
</dbReference>
<proteinExistence type="predicted"/>
<evidence type="ECO:0000256" key="1">
    <source>
        <dbReference type="ARBA" id="ARBA00004651"/>
    </source>
</evidence>
<feature type="domain" description="ABC transmembrane type-1" evidence="11">
    <location>
        <begin position="49"/>
        <end position="336"/>
    </location>
</feature>
<dbReference type="InterPro" id="IPR027417">
    <property type="entry name" value="P-loop_NTPase"/>
</dbReference>
<dbReference type="RefSeq" id="WP_101498625.1">
    <property type="nucleotide sequence ID" value="NZ_CP025583.1"/>
</dbReference>
<dbReference type="EMBL" id="CP025583">
    <property type="protein sequence ID" value="AUM73241.1"/>
    <property type="molecule type" value="Genomic_DNA"/>
</dbReference>
<evidence type="ECO:0000256" key="8">
    <source>
        <dbReference type="SAM" id="MobiDB-lite"/>
    </source>
</evidence>
<dbReference type="Pfam" id="PF00005">
    <property type="entry name" value="ABC_tran"/>
    <property type="match status" value="1"/>
</dbReference>
<evidence type="ECO:0000313" key="12">
    <source>
        <dbReference type="EMBL" id="AUM73241.1"/>
    </source>
</evidence>
<evidence type="ECO:0000313" key="13">
    <source>
        <dbReference type="Proteomes" id="UP000234882"/>
    </source>
</evidence>
<dbReference type="GO" id="GO:0005524">
    <property type="term" value="F:ATP binding"/>
    <property type="evidence" value="ECO:0007669"/>
    <property type="project" value="UniProtKB-KW"/>
</dbReference>
<reference evidence="13" key="1">
    <citation type="submission" date="2017-12" db="EMBL/GenBank/DDBJ databases">
        <title>Genomic analysis of Paracoccus sp. CBA4604.</title>
        <authorList>
            <person name="Roh S.W."/>
            <person name="Kim J.Y."/>
            <person name="Kim J.S."/>
        </authorList>
    </citation>
    <scope>NUCLEOTIDE SEQUENCE [LARGE SCALE GENOMIC DNA]</scope>
    <source>
        <strain evidence="13">CBA4604</strain>
    </source>
</reference>
<evidence type="ECO:0000256" key="6">
    <source>
        <dbReference type="ARBA" id="ARBA00023136"/>
    </source>
</evidence>
<dbReference type="Gene3D" id="1.20.1560.10">
    <property type="entry name" value="ABC transporter type 1, transmembrane domain"/>
    <property type="match status" value="1"/>
</dbReference>
<dbReference type="FunFam" id="1.20.1560.10:FF:000070">
    <property type="entry name" value="Multidrug ABC transporter ATP-binding protein"/>
    <property type="match status" value="1"/>
</dbReference>
<evidence type="ECO:0000256" key="9">
    <source>
        <dbReference type="SAM" id="Phobius"/>
    </source>
</evidence>
<dbReference type="PANTHER" id="PTHR43394">
    <property type="entry name" value="ATP-DEPENDENT PERMEASE MDL1, MITOCHONDRIAL"/>
    <property type="match status" value="1"/>
</dbReference>
<dbReference type="KEGG" id="paru:CYR75_02080"/>
<dbReference type="SMART" id="SM00382">
    <property type="entry name" value="AAA"/>
    <property type="match status" value="1"/>
</dbReference>
<feature type="region of interest" description="Disordered" evidence="8">
    <location>
        <begin position="620"/>
        <end position="641"/>
    </location>
</feature>
<dbReference type="InterPro" id="IPR003439">
    <property type="entry name" value="ABC_transporter-like_ATP-bd"/>
</dbReference>
<dbReference type="FunFam" id="3.40.50.300:FF:000218">
    <property type="entry name" value="Multidrug ABC transporter ATP-binding protein"/>
    <property type="match status" value="1"/>
</dbReference>
<feature type="compositionally biased region" description="Pro residues" evidence="8">
    <location>
        <begin position="632"/>
        <end position="641"/>
    </location>
</feature>
<dbReference type="OrthoDB" id="9808328at2"/>
<evidence type="ECO:0000256" key="7">
    <source>
        <dbReference type="ARBA" id="ARBA00024725"/>
    </source>
</evidence>
<sequence length="641" mass="70135">MAFVNFLRHWAHWFESRVAPYPQAAPEMPPSRFWPFLWHYARPFAPWLILLAVTVAIVAVIEVALFGYLGTLVDQLAATPREGFWAAEGRRLTGMAVLFLVVLPLVNLLASMVLHQVLMGNFPQRIRWQGHRWLMAQSMGFFQDEFAGRIAAKLMQTALALREVVLKMTDVAVYVGVYVVGALALAASQDWRLALPFMVWLGLYAVLLRLIVPRLGQVAQAQADARSALTGQVVDSYTNVSTVKLFSHSAREESWLLRGMERFLGTVHGQMRLSALQDVLLNLLNVMLVAVVTGLGLMLWHTGQVEVGALAVCVPLALRLNNMSHWITWEFAALFENIGTVRDGIETMSRPALVTDAPGAKPLQVAQGRVRFDRVTFRYDGQPSGRQLAVLDDLSLDIAPGERVGLIGRSGAGKSTLVNLLLRFHDVESGRITIDGQDIAQVTQDSLRAQIGVVTQDNSLLHRSLRENIAYGRPDATEQQIARAVEMAEAQGFIDDLADANGRSGLEAHVGERGVKLSGGQRQRIAIARVALKDAPILVLDEATSALDSEVEAAIQSRLDLLMQGKTVIAIAHRLSTIAAMDRLIVLDQGRIVEVGTHAELLGQGGLYARLWSRQSGGFLAPDEPETAPAQAPAPAPARAI</sequence>